<name>A0AAD1V6X3_PLAAG</name>
<evidence type="ECO:0000313" key="4">
    <source>
        <dbReference type="Proteomes" id="UP001153761"/>
    </source>
</evidence>
<reference evidence="3" key="1">
    <citation type="submission" date="2020-09" db="EMBL/GenBank/DDBJ databases">
        <authorList>
            <person name="Blom J."/>
        </authorList>
    </citation>
    <scope>NUCLEOTIDE SEQUENCE</scope>
    <source>
        <strain evidence="3">No.66</strain>
    </source>
</reference>
<dbReference type="InterPro" id="IPR003615">
    <property type="entry name" value="HNH_nuc"/>
</dbReference>
<dbReference type="InterPro" id="IPR011396">
    <property type="entry name" value="PT_DNA_restrict"/>
</dbReference>
<dbReference type="EMBL" id="LR882963">
    <property type="protein sequence ID" value="CAD5963929.1"/>
    <property type="molecule type" value="Genomic_DNA"/>
</dbReference>
<evidence type="ECO:0000259" key="2">
    <source>
        <dbReference type="Pfam" id="PF26340"/>
    </source>
</evidence>
<dbReference type="InterPro" id="IPR058813">
    <property type="entry name" value="DNA-SBD_ScoMcrA"/>
</dbReference>
<organism evidence="3 4">
    <name type="scientific">Planktothrix agardhii</name>
    <name type="common">Oscillatoria agardhii</name>
    <dbReference type="NCBI Taxonomy" id="1160"/>
    <lineage>
        <taxon>Bacteria</taxon>
        <taxon>Bacillati</taxon>
        <taxon>Cyanobacteriota</taxon>
        <taxon>Cyanophyceae</taxon>
        <taxon>Oscillatoriophycideae</taxon>
        <taxon>Oscillatoriales</taxon>
        <taxon>Microcoleaceae</taxon>
        <taxon>Planktothrix</taxon>
    </lineage>
</organism>
<evidence type="ECO:0000313" key="3">
    <source>
        <dbReference type="EMBL" id="CAD5963929.1"/>
    </source>
</evidence>
<protein>
    <recommendedName>
        <fullName evidence="5">HNH nuclease domain-containing protein</fullName>
    </recommendedName>
</protein>
<dbReference type="Proteomes" id="UP001153761">
    <property type="component" value="Chromosome"/>
</dbReference>
<dbReference type="Pfam" id="PF26340">
    <property type="entry name" value="DNA-SBD_ScoMcrA"/>
    <property type="match status" value="1"/>
</dbReference>
<dbReference type="AlphaFoldDB" id="A0AAD1V6X3"/>
<dbReference type="RefSeq" id="WP_254032537.1">
    <property type="nucleotide sequence ID" value="NZ_LR882963.1"/>
</dbReference>
<accession>A0AAD1V6X3</accession>
<evidence type="ECO:0000259" key="1">
    <source>
        <dbReference type="Pfam" id="PF13391"/>
    </source>
</evidence>
<gene>
    <name evidence="3" type="ORF">PANO66_03483</name>
</gene>
<dbReference type="Pfam" id="PF13391">
    <property type="entry name" value="HNH_2"/>
    <property type="match status" value="1"/>
</dbReference>
<dbReference type="PIRSF" id="PIRSF030850">
    <property type="entry name" value="UCP030850"/>
    <property type="match status" value="1"/>
</dbReference>
<sequence length="322" mass="37713">MSEQNQSRRLTLVDYCERFAALKVSQRKQGEAPYKPILLLSVIDLISQGLIKDNCIPVSDDLVNTFNKYWKIIGNLAYDGGLHYPFFHLQSDLFWHIRPKPDFNGLQPKTLNKLKQAVDYAKLDDELFNFLLDQNSRKELLDTLIETWFHESQKKLDNLLQINQDFENRTGEEDENQINLNQEANNQTKFQLKKSLVREAFFRKAIIHIYDYQCAFCRIKAVRSIGQTIVDGAHIKPISLFYNSKINNGISFCKNHHWAFDRGWFSINENYKILVCSDLQENSPNAKPIKDFHGESIFLPNLEVYFPSLESLSWHRKNIFKS</sequence>
<proteinExistence type="predicted"/>
<feature type="domain" description="ScoMcrA-like DNA sulfur-binding" evidence="2">
    <location>
        <begin position="16"/>
        <end position="155"/>
    </location>
</feature>
<evidence type="ECO:0008006" key="5">
    <source>
        <dbReference type="Google" id="ProtNLM"/>
    </source>
</evidence>
<dbReference type="REBASE" id="643091">
    <property type="entry name" value="Pag66ORF3483P"/>
</dbReference>
<feature type="domain" description="HNH nuclease" evidence="1">
    <location>
        <begin position="214"/>
        <end position="268"/>
    </location>
</feature>